<evidence type="ECO:0000313" key="4">
    <source>
        <dbReference type="Proteomes" id="UP000009326"/>
    </source>
</evidence>
<accession>I7J2Q7</accession>
<dbReference type="EMBL" id="CAKC01000044">
    <property type="protein sequence ID" value="CCI87007.1"/>
    <property type="molecule type" value="Genomic_DNA"/>
</dbReference>
<dbReference type="RefSeq" id="WP_008473107.1">
    <property type="nucleotide sequence ID" value="NZ_AYZO01000073.1"/>
</dbReference>
<dbReference type="AlphaFoldDB" id="I7J2Q7"/>
<proteinExistence type="predicted"/>
<comment type="caution">
    <text evidence="2">The sequence shown here is derived from an EMBL/GenBank/DDBJ whole genome shotgun (WGS) entry which is preliminary data.</text>
</comment>
<dbReference type="PATRIC" id="fig|1423751.3.peg.1804"/>
<reference evidence="3 5" key="2">
    <citation type="journal article" date="2015" name="Genome Announc.">
        <title>Expanding the biotechnology potential of lactobacilli through comparative genomics of 213 strains and associated genera.</title>
        <authorList>
            <person name="Sun Z."/>
            <person name="Harris H.M."/>
            <person name="McCann A."/>
            <person name="Guo C."/>
            <person name="Argimon S."/>
            <person name="Zhang W."/>
            <person name="Yang X."/>
            <person name="Jeffery I.B."/>
            <person name="Cooney J.C."/>
            <person name="Kagawa T.F."/>
            <person name="Liu W."/>
            <person name="Song Y."/>
            <person name="Salvetti E."/>
            <person name="Wrobel A."/>
            <person name="Rasinkangas P."/>
            <person name="Parkhill J."/>
            <person name="Rea M.C."/>
            <person name="O'Sullivan O."/>
            <person name="Ritari J."/>
            <person name="Douillard F.P."/>
            <person name="Paul Ross R."/>
            <person name="Yang R."/>
            <person name="Briner A.E."/>
            <person name="Felis G.E."/>
            <person name="de Vos W.M."/>
            <person name="Barrangou R."/>
            <person name="Klaenhammer T.R."/>
            <person name="Caufield P.W."/>
            <person name="Cui Y."/>
            <person name="Zhang H."/>
            <person name="O'Toole P.W."/>
        </authorList>
    </citation>
    <scope>NUCLEOTIDE SEQUENCE [LARGE SCALE GENOMIC DNA]</scope>
    <source>
        <strain evidence="3 5">DSM 23908</strain>
    </source>
</reference>
<keyword evidence="5" id="KW-1185">Reference proteome</keyword>
<dbReference type="EMBL" id="AYZO01000073">
    <property type="protein sequence ID" value="KRN08729.1"/>
    <property type="molecule type" value="Genomic_DNA"/>
</dbReference>
<organism evidence="2 4">
    <name type="scientific">Lactobacillus gigeriorum DSM 23908 = CRBIP 24.85</name>
    <dbReference type="NCBI Taxonomy" id="1423751"/>
    <lineage>
        <taxon>Bacteria</taxon>
        <taxon>Bacillati</taxon>
        <taxon>Bacillota</taxon>
        <taxon>Bacilli</taxon>
        <taxon>Lactobacillales</taxon>
        <taxon>Lactobacillaceae</taxon>
        <taxon>Lactobacillus</taxon>
    </lineage>
</organism>
<name>I7J2Q7_9LACO</name>
<protein>
    <submittedName>
        <fullName evidence="2">Uncharacterized protein</fullName>
    </submittedName>
</protein>
<evidence type="ECO:0000313" key="3">
    <source>
        <dbReference type="EMBL" id="KRN08729.1"/>
    </source>
</evidence>
<dbReference type="Proteomes" id="UP000051521">
    <property type="component" value="Unassembled WGS sequence"/>
</dbReference>
<dbReference type="Proteomes" id="UP000009326">
    <property type="component" value="Unassembled WGS sequence"/>
</dbReference>
<evidence type="ECO:0000313" key="5">
    <source>
        <dbReference type="Proteomes" id="UP000051521"/>
    </source>
</evidence>
<feature type="coiled-coil region" evidence="1">
    <location>
        <begin position="10"/>
        <end position="54"/>
    </location>
</feature>
<sequence length="56" mass="6638">MTDQRMKALFKVEKNNLNDLQNLLGRARKQAKALESTLDEINNFQIRKENKKSEFK</sequence>
<evidence type="ECO:0000313" key="2">
    <source>
        <dbReference type="EMBL" id="CCI87007.1"/>
    </source>
</evidence>
<reference evidence="2 4" key="1">
    <citation type="submission" date="2012-06" db="EMBL/GenBank/DDBJ databases">
        <title>Draft genome sequence of Lactobacillus gigeriorum CRBIP 24.85T, isolated from chicken crop.</title>
        <authorList>
            <person name="Cousin S."/>
            <person name="Ma L."/>
            <person name="Creno S."/>
            <person name="Clermont D."/>
            <person name="Loux V."/>
            <person name="Bizet C."/>
            <person name="Bouchier C."/>
        </authorList>
    </citation>
    <scope>NUCLEOTIDE SEQUENCE [LARGE SCALE GENOMIC DNA]</scope>
    <source>
        <strain evidence="4">CRBIP 24.85T</strain>
        <strain evidence="2">Type strain: CRBIP 24.85</strain>
    </source>
</reference>
<gene>
    <name evidence="2" type="ORF">BN52_01490</name>
    <name evidence="3" type="ORF">FC38_GL001743</name>
</gene>
<evidence type="ECO:0000256" key="1">
    <source>
        <dbReference type="SAM" id="Coils"/>
    </source>
</evidence>
<keyword evidence="1" id="KW-0175">Coiled coil</keyword>